<comment type="catalytic activity">
    <reaction evidence="7 8">
        <text>L-methionyl-tRNA(fMet) + (6R)-10-formyltetrahydrofolate = N-formyl-L-methionyl-tRNA(fMet) + (6S)-5,6,7,8-tetrahydrofolate + H(+)</text>
        <dbReference type="Rhea" id="RHEA:24380"/>
        <dbReference type="Rhea" id="RHEA-COMP:9952"/>
        <dbReference type="Rhea" id="RHEA-COMP:9953"/>
        <dbReference type="ChEBI" id="CHEBI:15378"/>
        <dbReference type="ChEBI" id="CHEBI:57453"/>
        <dbReference type="ChEBI" id="CHEBI:78530"/>
        <dbReference type="ChEBI" id="CHEBI:78844"/>
        <dbReference type="ChEBI" id="CHEBI:195366"/>
        <dbReference type="EC" id="2.1.2.9"/>
    </reaction>
</comment>
<evidence type="ECO:0000256" key="5">
    <source>
        <dbReference type="ARBA" id="ARBA00022679"/>
    </source>
</evidence>
<comment type="function">
    <text evidence="1 8">Attaches a formyl group to the free amino group of methionyl-tRNA(fMet). The formyl group appears to play a dual role in the initiator identity of N-formylmethionyl-tRNA by promoting its recognition by IF2 and preventing the misappropriation of this tRNA by the elongation apparatus.</text>
</comment>
<dbReference type="SUPFAM" id="SSF53328">
    <property type="entry name" value="Formyltransferase"/>
    <property type="match status" value="1"/>
</dbReference>
<evidence type="ECO:0000256" key="2">
    <source>
        <dbReference type="ARBA" id="ARBA00010699"/>
    </source>
</evidence>
<dbReference type="PANTHER" id="PTHR11138">
    <property type="entry name" value="METHIONYL-TRNA FORMYLTRANSFERASE"/>
    <property type="match status" value="1"/>
</dbReference>
<dbReference type="AlphaFoldDB" id="A0A450XTU0"/>
<dbReference type="Pfam" id="PF02911">
    <property type="entry name" value="Formyl_trans_C"/>
    <property type="match status" value="1"/>
</dbReference>
<dbReference type="InterPro" id="IPR002376">
    <property type="entry name" value="Formyl_transf_N"/>
</dbReference>
<dbReference type="Gene3D" id="3.40.50.170">
    <property type="entry name" value="Formyl transferase, N-terminal domain"/>
    <property type="match status" value="1"/>
</dbReference>
<protein>
    <recommendedName>
        <fullName evidence="4 8">Methionyl-tRNA formyltransferase</fullName>
        <ecNumber evidence="3 8">2.1.2.9</ecNumber>
    </recommendedName>
</protein>
<dbReference type="InterPro" id="IPR044135">
    <property type="entry name" value="Met-tRNA-FMT_C"/>
</dbReference>
<reference evidence="11" key="1">
    <citation type="submission" date="2019-02" db="EMBL/GenBank/DDBJ databases">
        <authorList>
            <person name="Gruber-Vodicka R. H."/>
            <person name="Seah K. B. B."/>
        </authorList>
    </citation>
    <scope>NUCLEOTIDE SEQUENCE</scope>
    <source>
        <strain evidence="11">BECK_BZ197</strain>
    </source>
</reference>
<evidence type="ECO:0000256" key="4">
    <source>
        <dbReference type="ARBA" id="ARBA00016014"/>
    </source>
</evidence>
<feature type="domain" description="Formyl transferase N-terminal" evidence="9">
    <location>
        <begin position="5"/>
        <end position="189"/>
    </location>
</feature>
<evidence type="ECO:0000259" key="10">
    <source>
        <dbReference type="Pfam" id="PF02911"/>
    </source>
</evidence>
<sequence length="313" mass="34420">MRITFAGTPDFAAIILKALLQAAHQPKNTGTDWSVSLVYTQPDRPVGRGRKLALGPVKRLAMQHGLPIQQPESCRDPVAWRALLDAKPDVLVVAAYGIILPREVLEIPRYGCINVHASLLPRWRGAAPIQRAILAGDTETGVSIMHMEEGLDTGPVLRMARCPIRPEDTSDTLHDRLAALGAQTLIHALDDIATGRANPIPQDHARATYARRITKAEGELDWHRTAVELERQVRAFAPWPVSYTTFDGQPLRVWESRVVMPDARKAVPGTVTACSATGIDIATREGELRLLTVQRPGAKPISVADFMHGYRKK</sequence>
<dbReference type="FunFam" id="3.40.50.12230:FF:000001">
    <property type="entry name" value="Methionyl-tRNA formyltransferase"/>
    <property type="match status" value="1"/>
</dbReference>
<dbReference type="InterPro" id="IPR011034">
    <property type="entry name" value="Formyl_transferase-like_C_sf"/>
</dbReference>
<evidence type="ECO:0000256" key="6">
    <source>
        <dbReference type="ARBA" id="ARBA00022917"/>
    </source>
</evidence>
<dbReference type="InterPro" id="IPR037022">
    <property type="entry name" value="Formyl_trans_C_sf"/>
</dbReference>
<evidence type="ECO:0000313" key="11">
    <source>
        <dbReference type="EMBL" id="VFK32724.1"/>
    </source>
</evidence>
<accession>A0A450XTU0</accession>
<dbReference type="EC" id="2.1.2.9" evidence="3 8"/>
<gene>
    <name evidence="8" type="primary">fmt</name>
    <name evidence="11" type="ORF">BECKMB1821G_GA0114241_11236</name>
</gene>
<dbReference type="NCBIfam" id="TIGR00460">
    <property type="entry name" value="fmt"/>
    <property type="match status" value="1"/>
</dbReference>
<evidence type="ECO:0000256" key="7">
    <source>
        <dbReference type="ARBA" id="ARBA00048558"/>
    </source>
</evidence>
<evidence type="ECO:0000256" key="3">
    <source>
        <dbReference type="ARBA" id="ARBA00012261"/>
    </source>
</evidence>
<dbReference type="Pfam" id="PF00551">
    <property type="entry name" value="Formyl_trans_N"/>
    <property type="match status" value="1"/>
</dbReference>
<dbReference type="Gene3D" id="3.10.25.10">
    <property type="entry name" value="Formyl transferase, C-terminal domain"/>
    <property type="match status" value="1"/>
</dbReference>
<dbReference type="GO" id="GO:0004479">
    <property type="term" value="F:methionyl-tRNA formyltransferase activity"/>
    <property type="evidence" value="ECO:0007669"/>
    <property type="project" value="UniProtKB-UniRule"/>
</dbReference>
<feature type="binding site" evidence="8">
    <location>
        <begin position="118"/>
        <end position="121"/>
    </location>
    <ligand>
        <name>(6S)-5,6,7,8-tetrahydrofolate</name>
        <dbReference type="ChEBI" id="CHEBI:57453"/>
    </ligand>
</feature>
<organism evidence="11">
    <name type="scientific">Candidatus Kentrum sp. MB</name>
    <dbReference type="NCBI Taxonomy" id="2138164"/>
    <lineage>
        <taxon>Bacteria</taxon>
        <taxon>Pseudomonadati</taxon>
        <taxon>Pseudomonadota</taxon>
        <taxon>Gammaproteobacteria</taxon>
        <taxon>Candidatus Kentrum</taxon>
    </lineage>
</organism>
<keyword evidence="5 8" id="KW-0808">Transferase</keyword>
<evidence type="ECO:0000259" key="9">
    <source>
        <dbReference type="Pfam" id="PF00551"/>
    </source>
</evidence>
<comment type="similarity">
    <text evidence="2 8">Belongs to the Fmt family.</text>
</comment>
<evidence type="ECO:0000256" key="8">
    <source>
        <dbReference type="HAMAP-Rule" id="MF_00182"/>
    </source>
</evidence>
<feature type="domain" description="Formyl transferase C-terminal" evidence="10">
    <location>
        <begin position="212"/>
        <end position="311"/>
    </location>
</feature>
<evidence type="ECO:0000256" key="1">
    <source>
        <dbReference type="ARBA" id="ARBA00002606"/>
    </source>
</evidence>
<dbReference type="InterPro" id="IPR041711">
    <property type="entry name" value="Met-tRNA-FMT_N"/>
</dbReference>
<dbReference type="InterPro" id="IPR036477">
    <property type="entry name" value="Formyl_transf_N_sf"/>
</dbReference>
<dbReference type="CDD" id="cd08646">
    <property type="entry name" value="FMT_core_Met-tRNA-FMT_N"/>
    <property type="match status" value="1"/>
</dbReference>
<proteinExistence type="inferred from homology"/>
<dbReference type="PANTHER" id="PTHR11138:SF5">
    <property type="entry name" value="METHIONYL-TRNA FORMYLTRANSFERASE, MITOCHONDRIAL"/>
    <property type="match status" value="1"/>
</dbReference>
<keyword evidence="6 8" id="KW-0648">Protein biosynthesis</keyword>
<dbReference type="HAMAP" id="MF_00182">
    <property type="entry name" value="Formyl_trans"/>
    <property type="match status" value="1"/>
</dbReference>
<dbReference type="InterPro" id="IPR005793">
    <property type="entry name" value="Formyl_trans_C"/>
</dbReference>
<dbReference type="EMBL" id="CAADFO010000123">
    <property type="protein sequence ID" value="VFK32724.1"/>
    <property type="molecule type" value="Genomic_DNA"/>
</dbReference>
<dbReference type="CDD" id="cd08704">
    <property type="entry name" value="Met_tRNA_FMT_C"/>
    <property type="match status" value="1"/>
</dbReference>
<name>A0A450XTU0_9GAMM</name>
<dbReference type="SUPFAM" id="SSF50486">
    <property type="entry name" value="FMT C-terminal domain-like"/>
    <property type="match status" value="1"/>
</dbReference>
<dbReference type="InterPro" id="IPR005794">
    <property type="entry name" value="Fmt"/>
</dbReference>
<dbReference type="GO" id="GO:0005829">
    <property type="term" value="C:cytosol"/>
    <property type="evidence" value="ECO:0007669"/>
    <property type="project" value="TreeGrafter"/>
</dbReference>